<dbReference type="Proteomes" id="UP000809243">
    <property type="component" value="Unassembled WGS sequence"/>
</dbReference>
<organism evidence="9 10">
    <name type="scientific">Candidatus Iainarchaeum sp</name>
    <dbReference type="NCBI Taxonomy" id="3101447"/>
    <lineage>
        <taxon>Archaea</taxon>
        <taxon>Candidatus Iainarchaeota</taxon>
        <taxon>Candidatus Iainarchaeia</taxon>
        <taxon>Candidatus Iainarchaeales</taxon>
        <taxon>Candidatus Iainarchaeaceae</taxon>
        <taxon>Candidatus Iainarchaeum</taxon>
    </lineage>
</organism>
<reference evidence="9" key="1">
    <citation type="submission" date="2021-01" db="EMBL/GenBank/DDBJ databases">
        <title>Active Sulfur Cycling in an Early Earth Analoge.</title>
        <authorList>
            <person name="Hahn C.R."/>
            <person name="Youssef N.H."/>
            <person name="Elshahed M."/>
        </authorList>
    </citation>
    <scope>NUCLEOTIDE SEQUENCE</scope>
    <source>
        <strain evidence="9">Zod_Metabat.1151</strain>
    </source>
</reference>
<sequence length="113" mass="12814">MRQPSDFLIGKKHGQKRCVRVAEKKKKFEQGAVVTEPGSSRKCKTGDWRTFRPVIDQGKCIKCYQCWQVCPDAAIRVDEKTGVVSIDYDYCKGCLICVKQCPVKAIAKEVENK</sequence>
<evidence type="ECO:0000256" key="3">
    <source>
        <dbReference type="ARBA" id="ARBA00022723"/>
    </source>
</evidence>
<dbReference type="GO" id="GO:0046872">
    <property type="term" value="F:metal ion binding"/>
    <property type="evidence" value="ECO:0007669"/>
    <property type="project" value="UniProtKB-KW"/>
</dbReference>
<dbReference type="GO" id="GO:0016625">
    <property type="term" value="F:oxidoreductase activity, acting on the aldehyde or oxo group of donors, iron-sulfur protein as acceptor"/>
    <property type="evidence" value="ECO:0007669"/>
    <property type="project" value="InterPro"/>
</dbReference>
<dbReference type="PROSITE" id="PS00198">
    <property type="entry name" value="4FE4S_FER_1"/>
    <property type="match status" value="1"/>
</dbReference>
<accession>A0A938YY19</accession>
<feature type="domain" description="4Fe-4S ferredoxin-type" evidence="8">
    <location>
        <begin position="82"/>
        <end position="111"/>
    </location>
</feature>
<dbReference type="Pfam" id="PF14697">
    <property type="entry name" value="Fer4_21"/>
    <property type="match status" value="1"/>
</dbReference>
<dbReference type="SUPFAM" id="SSF54862">
    <property type="entry name" value="4Fe-4S ferredoxins"/>
    <property type="match status" value="1"/>
</dbReference>
<evidence type="ECO:0000313" key="10">
    <source>
        <dbReference type="Proteomes" id="UP000809243"/>
    </source>
</evidence>
<proteinExistence type="predicted"/>
<gene>
    <name evidence="9" type="ORF">JW744_03150</name>
</gene>
<dbReference type="PANTHER" id="PTHR43724:SF1">
    <property type="entry name" value="PYRUVATE SYNTHASE SUBUNIT PORD"/>
    <property type="match status" value="1"/>
</dbReference>
<keyword evidence="6" id="KW-0408">Iron</keyword>
<dbReference type="PANTHER" id="PTHR43724">
    <property type="entry name" value="PYRUVATE SYNTHASE SUBUNIT PORD"/>
    <property type="match status" value="1"/>
</dbReference>
<dbReference type="Gene3D" id="3.30.70.20">
    <property type="match status" value="2"/>
</dbReference>
<name>A0A938YY19_9ARCH</name>
<comment type="caution">
    <text evidence="9">The sequence shown here is derived from an EMBL/GenBank/DDBJ whole genome shotgun (WGS) entry which is preliminary data.</text>
</comment>
<dbReference type="AlphaFoldDB" id="A0A938YY19"/>
<protein>
    <submittedName>
        <fullName evidence="9">4Fe-4S binding protein</fullName>
    </submittedName>
</protein>
<dbReference type="GO" id="GO:0051539">
    <property type="term" value="F:4 iron, 4 sulfur cluster binding"/>
    <property type="evidence" value="ECO:0007669"/>
    <property type="project" value="UniProtKB-KW"/>
</dbReference>
<feature type="domain" description="4Fe-4S ferredoxin-type" evidence="8">
    <location>
        <begin position="51"/>
        <end position="80"/>
    </location>
</feature>
<dbReference type="InterPro" id="IPR011898">
    <property type="entry name" value="PorD_KorD"/>
</dbReference>
<keyword evidence="4" id="KW-0677">Repeat</keyword>
<evidence type="ECO:0000259" key="8">
    <source>
        <dbReference type="PROSITE" id="PS51379"/>
    </source>
</evidence>
<keyword evidence="7" id="KW-0411">Iron-sulfur</keyword>
<evidence type="ECO:0000256" key="5">
    <source>
        <dbReference type="ARBA" id="ARBA00022982"/>
    </source>
</evidence>
<dbReference type="NCBIfam" id="TIGR02179">
    <property type="entry name" value="PorD_KorD"/>
    <property type="match status" value="1"/>
</dbReference>
<evidence type="ECO:0000256" key="6">
    <source>
        <dbReference type="ARBA" id="ARBA00023004"/>
    </source>
</evidence>
<keyword evidence="3" id="KW-0479">Metal-binding</keyword>
<keyword evidence="5" id="KW-0813">Transport</keyword>
<evidence type="ECO:0000256" key="4">
    <source>
        <dbReference type="ARBA" id="ARBA00022737"/>
    </source>
</evidence>
<keyword evidence="5" id="KW-0249">Electron transport</keyword>
<comment type="cofactor">
    <cofactor evidence="1">
        <name>[4Fe-4S] cluster</name>
        <dbReference type="ChEBI" id="CHEBI:49883"/>
    </cofactor>
</comment>
<evidence type="ECO:0000256" key="7">
    <source>
        <dbReference type="ARBA" id="ARBA00023014"/>
    </source>
</evidence>
<evidence type="ECO:0000256" key="2">
    <source>
        <dbReference type="ARBA" id="ARBA00022485"/>
    </source>
</evidence>
<evidence type="ECO:0000313" key="9">
    <source>
        <dbReference type="EMBL" id="MBN2067438.1"/>
    </source>
</evidence>
<dbReference type="InterPro" id="IPR017900">
    <property type="entry name" value="4Fe4S_Fe_S_CS"/>
</dbReference>
<dbReference type="EMBL" id="JAFGDB010000049">
    <property type="protein sequence ID" value="MBN2067438.1"/>
    <property type="molecule type" value="Genomic_DNA"/>
</dbReference>
<dbReference type="InterPro" id="IPR017896">
    <property type="entry name" value="4Fe4S_Fe-S-bd"/>
</dbReference>
<evidence type="ECO:0000256" key="1">
    <source>
        <dbReference type="ARBA" id="ARBA00001966"/>
    </source>
</evidence>
<keyword evidence="2" id="KW-0004">4Fe-4S</keyword>
<dbReference type="PROSITE" id="PS51379">
    <property type="entry name" value="4FE4S_FER_2"/>
    <property type="match status" value="2"/>
</dbReference>